<organism evidence="2 3">
    <name type="scientific">Roseibium aquae</name>
    <dbReference type="NCBI Taxonomy" id="1323746"/>
    <lineage>
        <taxon>Bacteria</taxon>
        <taxon>Pseudomonadati</taxon>
        <taxon>Pseudomonadota</taxon>
        <taxon>Alphaproteobacteria</taxon>
        <taxon>Hyphomicrobiales</taxon>
        <taxon>Stappiaceae</taxon>
        <taxon>Roseibium</taxon>
    </lineage>
</organism>
<reference evidence="2" key="2">
    <citation type="submission" date="2020-09" db="EMBL/GenBank/DDBJ databases">
        <authorList>
            <person name="Sun Q."/>
            <person name="Zhou Y."/>
        </authorList>
    </citation>
    <scope>NUCLEOTIDE SEQUENCE</scope>
    <source>
        <strain evidence="2">CGMCC 1.12426</strain>
    </source>
</reference>
<protein>
    <recommendedName>
        <fullName evidence="4">SprA family protein</fullName>
    </recommendedName>
</protein>
<proteinExistence type="predicted"/>
<dbReference type="Proteomes" id="UP000605148">
    <property type="component" value="Unassembled WGS sequence"/>
</dbReference>
<keyword evidence="3" id="KW-1185">Reference proteome</keyword>
<evidence type="ECO:0000313" key="2">
    <source>
        <dbReference type="EMBL" id="GGB61801.1"/>
    </source>
</evidence>
<feature type="compositionally biased region" description="Basic and acidic residues" evidence="1">
    <location>
        <begin position="155"/>
        <end position="177"/>
    </location>
</feature>
<dbReference type="InterPro" id="IPR021973">
    <property type="entry name" value="SprA-related"/>
</dbReference>
<evidence type="ECO:0000313" key="3">
    <source>
        <dbReference type="Proteomes" id="UP000605148"/>
    </source>
</evidence>
<reference evidence="2" key="1">
    <citation type="journal article" date="2014" name="Int. J. Syst. Evol. Microbiol.">
        <title>Complete genome sequence of Corynebacterium casei LMG S-19264T (=DSM 44701T), isolated from a smear-ripened cheese.</title>
        <authorList>
            <consortium name="US DOE Joint Genome Institute (JGI-PGF)"/>
            <person name="Walter F."/>
            <person name="Albersmeier A."/>
            <person name="Kalinowski J."/>
            <person name="Ruckert C."/>
        </authorList>
    </citation>
    <scope>NUCLEOTIDE SEQUENCE</scope>
    <source>
        <strain evidence="2">CGMCC 1.12426</strain>
    </source>
</reference>
<feature type="compositionally biased region" description="Low complexity" evidence="1">
    <location>
        <begin position="112"/>
        <end position="130"/>
    </location>
</feature>
<sequence>MSMITALLSNTPASGLRGSGLAGDTGLTTDEPSLGRGGANAREAAASPAAVSRAAGRVPPLSPNAVLALQEGDQAQATGARRSGDQGDQASARQQAGQPGQTQADQAQRPVQGDGQTQGQPQGLAQGQAQSETPGQNQGTADRADDPDGDGLNEAQEKQVQDLKQRDREVRAHEQAHARVGGQYASAPSYTFQQGPDGKRYAIGGEVQIDTSTERTPEATIRKMQIVIRAALAPAEPSSQDLRVAQQARASLSDAQSELRQLQAAERLDNEDDTTGAVSINGADRNSSAENPTPTGRESGNSQGSSFNAEAREASAVYARAVDQARQGSGAGALADQLF</sequence>
<feature type="compositionally biased region" description="Polar residues" evidence="1">
    <location>
        <begin position="284"/>
        <end position="308"/>
    </location>
</feature>
<dbReference type="AlphaFoldDB" id="A0A916TN02"/>
<feature type="region of interest" description="Disordered" evidence="1">
    <location>
        <begin position="236"/>
        <end position="314"/>
    </location>
</feature>
<gene>
    <name evidence="2" type="ORF">GCM10011316_37240</name>
</gene>
<name>A0A916TN02_9HYPH</name>
<feature type="compositionally biased region" description="Polar residues" evidence="1">
    <location>
        <begin position="86"/>
        <end position="106"/>
    </location>
</feature>
<dbReference type="Pfam" id="PF12118">
    <property type="entry name" value="SprA-related"/>
    <property type="match status" value="1"/>
</dbReference>
<evidence type="ECO:0008006" key="4">
    <source>
        <dbReference type="Google" id="ProtNLM"/>
    </source>
</evidence>
<accession>A0A916TN02</accession>
<feature type="region of interest" description="Disordered" evidence="1">
    <location>
        <begin position="1"/>
        <end position="201"/>
    </location>
</feature>
<feature type="compositionally biased region" description="Low complexity" evidence="1">
    <location>
        <begin position="39"/>
        <end position="59"/>
    </location>
</feature>
<feature type="compositionally biased region" description="Polar residues" evidence="1">
    <location>
        <begin position="248"/>
        <end position="260"/>
    </location>
</feature>
<comment type="caution">
    <text evidence="2">The sequence shown here is derived from an EMBL/GenBank/DDBJ whole genome shotgun (WGS) entry which is preliminary data.</text>
</comment>
<evidence type="ECO:0000256" key="1">
    <source>
        <dbReference type="SAM" id="MobiDB-lite"/>
    </source>
</evidence>
<dbReference type="RefSeq" id="WP_206668378.1">
    <property type="nucleotide sequence ID" value="NZ_BMFA01000015.1"/>
</dbReference>
<feature type="compositionally biased region" description="Polar residues" evidence="1">
    <location>
        <begin position="131"/>
        <end position="140"/>
    </location>
</feature>
<dbReference type="EMBL" id="BMFA01000015">
    <property type="protein sequence ID" value="GGB61801.1"/>
    <property type="molecule type" value="Genomic_DNA"/>
</dbReference>